<comment type="caution">
    <text evidence="2">The sequence shown here is derived from an EMBL/GenBank/DDBJ whole genome shotgun (WGS) entry which is preliminary data.</text>
</comment>
<dbReference type="Gene3D" id="3.40.630.30">
    <property type="match status" value="1"/>
</dbReference>
<dbReference type="Proteomes" id="UP001501612">
    <property type="component" value="Unassembled WGS sequence"/>
</dbReference>
<dbReference type="PANTHER" id="PTHR43792">
    <property type="entry name" value="GNAT FAMILY, PUTATIVE (AFU_ORTHOLOGUE AFUA_3G00765)-RELATED-RELATED"/>
    <property type="match status" value="1"/>
</dbReference>
<accession>A0ABP5AC75</accession>
<evidence type="ECO:0000313" key="2">
    <source>
        <dbReference type="EMBL" id="GAA1909976.1"/>
    </source>
</evidence>
<dbReference type="RefSeq" id="WP_344004399.1">
    <property type="nucleotide sequence ID" value="NZ_BAAAMY010000002.1"/>
</dbReference>
<feature type="domain" description="N-acetyltransferase" evidence="1">
    <location>
        <begin position="8"/>
        <end position="170"/>
    </location>
</feature>
<sequence length="180" mass="19073">MRVAAGPLLLTPMAVTDAEELWPQLGDPAMWAHEPTGRHADVAATRAYARRAEERWAEGLSYWTVRLAASGEVVGSGGAQHHVRGGADHWNLNYRVAPAHQGRGYAGLLLAAALEAAREVAPDRPCVAWVDAHNPASGAVAARAGLVDRGRRLNPADGVVRHAWSDVPLDDGRYPAAGAS</sequence>
<dbReference type="InterPro" id="IPR051531">
    <property type="entry name" value="N-acetyltransferase"/>
</dbReference>
<organism evidence="2 3">
    <name type="scientific">Nocardioides lentus</name>
    <dbReference type="NCBI Taxonomy" id="338077"/>
    <lineage>
        <taxon>Bacteria</taxon>
        <taxon>Bacillati</taxon>
        <taxon>Actinomycetota</taxon>
        <taxon>Actinomycetes</taxon>
        <taxon>Propionibacteriales</taxon>
        <taxon>Nocardioidaceae</taxon>
        <taxon>Nocardioides</taxon>
    </lineage>
</organism>
<dbReference type="PROSITE" id="PS51186">
    <property type="entry name" value="GNAT"/>
    <property type="match status" value="1"/>
</dbReference>
<gene>
    <name evidence="2" type="ORF">GCM10009737_09230</name>
</gene>
<dbReference type="Pfam" id="PF13302">
    <property type="entry name" value="Acetyltransf_3"/>
    <property type="match status" value="1"/>
</dbReference>
<proteinExistence type="predicted"/>
<name>A0ABP5AC75_9ACTN</name>
<dbReference type="EMBL" id="BAAAMY010000002">
    <property type="protein sequence ID" value="GAA1909976.1"/>
    <property type="molecule type" value="Genomic_DNA"/>
</dbReference>
<evidence type="ECO:0000313" key="3">
    <source>
        <dbReference type="Proteomes" id="UP001501612"/>
    </source>
</evidence>
<keyword evidence="3" id="KW-1185">Reference proteome</keyword>
<protein>
    <recommendedName>
        <fullName evidence="1">N-acetyltransferase domain-containing protein</fullName>
    </recommendedName>
</protein>
<reference evidence="3" key="1">
    <citation type="journal article" date="2019" name="Int. J. Syst. Evol. Microbiol.">
        <title>The Global Catalogue of Microorganisms (GCM) 10K type strain sequencing project: providing services to taxonomists for standard genome sequencing and annotation.</title>
        <authorList>
            <consortium name="The Broad Institute Genomics Platform"/>
            <consortium name="The Broad Institute Genome Sequencing Center for Infectious Disease"/>
            <person name="Wu L."/>
            <person name="Ma J."/>
        </authorList>
    </citation>
    <scope>NUCLEOTIDE SEQUENCE [LARGE SCALE GENOMIC DNA]</scope>
    <source>
        <strain evidence="3">JCM 14046</strain>
    </source>
</reference>
<dbReference type="InterPro" id="IPR016181">
    <property type="entry name" value="Acyl_CoA_acyltransferase"/>
</dbReference>
<dbReference type="SUPFAM" id="SSF55729">
    <property type="entry name" value="Acyl-CoA N-acyltransferases (Nat)"/>
    <property type="match status" value="1"/>
</dbReference>
<dbReference type="InterPro" id="IPR000182">
    <property type="entry name" value="GNAT_dom"/>
</dbReference>
<dbReference type="PANTHER" id="PTHR43792:SF1">
    <property type="entry name" value="N-ACETYLTRANSFERASE DOMAIN-CONTAINING PROTEIN"/>
    <property type="match status" value="1"/>
</dbReference>
<evidence type="ECO:0000259" key="1">
    <source>
        <dbReference type="PROSITE" id="PS51186"/>
    </source>
</evidence>